<feature type="domain" description="Sialate O-acetylesterase" evidence="3">
    <location>
        <begin position="31"/>
        <end position="270"/>
    </location>
</feature>
<dbReference type="Proteomes" id="UP001341281">
    <property type="component" value="Chromosome 05"/>
</dbReference>
<dbReference type="PANTHER" id="PTHR31988">
    <property type="entry name" value="ESTERASE, PUTATIVE (DUF303)-RELATED"/>
    <property type="match status" value="1"/>
</dbReference>
<feature type="signal peptide" evidence="2">
    <location>
        <begin position="1"/>
        <end position="21"/>
    </location>
</feature>
<evidence type="ECO:0000259" key="3">
    <source>
        <dbReference type="Pfam" id="PF03629"/>
    </source>
</evidence>
<dbReference type="AlphaFoldDB" id="A0AAQ3TMF4"/>
<dbReference type="GO" id="GO:0016787">
    <property type="term" value="F:hydrolase activity"/>
    <property type="evidence" value="ECO:0007669"/>
    <property type="project" value="UniProtKB-KW"/>
</dbReference>
<dbReference type="PANTHER" id="PTHR31988:SF23">
    <property type="entry name" value="CARBOHYDRATE ESTERASE-RELATED"/>
    <property type="match status" value="1"/>
</dbReference>
<organism evidence="4 5">
    <name type="scientific">Paspalum notatum var. saurae</name>
    <dbReference type="NCBI Taxonomy" id="547442"/>
    <lineage>
        <taxon>Eukaryota</taxon>
        <taxon>Viridiplantae</taxon>
        <taxon>Streptophyta</taxon>
        <taxon>Embryophyta</taxon>
        <taxon>Tracheophyta</taxon>
        <taxon>Spermatophyta</taxon>
        <taxon>Magnoliopsida</taxon>
        <taxon>Liliopsida</taxon>
        <taxon>Poales</taxon>
        <taxon>Poaceae</taxon>
        <taxon>PACMAD clade</taxon>
        <taxon>Panicoideae</taxon>
        <taxon>Andropogonodae</taxon>
        <taxon>Paspaleae</taxon>
        <taxon>Paspalinae</taxon>
        <taxon>Paspalum</taxon>
    </lineage>
</organism>
<feature type="chain" id="PRO_5042929839" description="Sialate O-acetylesterase domain-containing protein" evidence="2">
    <location>
        <begin position="22"/>
        <end position="273"/>
    </location>
</feature>
<gene>
    <name evidence="4" type="ORF">U9M48_024684</name>
</gene>
<dbReference type="InterPro" id="IPR052940">
    <property type="entry name" value="Carb_Esterase_6"/>
</dbReference>
<name>A0AAQ3TMF4_PASNO</name>
<evidence type="ECO:0000313" key="4">
    <source>
        <dbReference type="EMBL" id="WVZ76739.1"/>
    </source>
</evidence>
<reference evidence="4 5" key="1">
    <citation type="submission" date="2024-02" db="EMBL/GenBank/DDBJ databases">
        <title>High-quality chromosome-scale genome assembly of Pensacola bahiagrass (Paspalum notatum Flugge var. saurae).</title>
        <authorList>
            <person name="Vega J.M."/>
            <person name="Podio M."/>
            <person name="Orjuela J."/>
            <person name="Siena L.A."/>
            <person name="Pessino S.C."/>
            <person name="Combes M.C."/>
            <person name="Mariac C."/>
            <person name="Albertini E."/>
            <person name="Pupilli F."/>
            <person name="Ortiz J.P.A."/>
            <person name="Leblanc O."/>
        </authorList>
    </citation>
    <scope>NUCLEOTIDE SEQUENCE [LARGE SCALE GENOMIC DNA]</scope>
    <source>
        <strain evidence="4">R1</strain>
        <tissue evidence="4">Leaf</tissue>
    </source>
</reference>
<dbReference type="EMBL" id="CP144749">
    <property type="protein sequence ID" value="WVZ76739.1"/>
    <property type="molecule type" value="Genomic_DNA"/>
</dbReference>
<protein>
    <recommendedName>
        <fullName evidence="3">Sialate O-acetylesterase domain-containing protein</fullName>
    </recommendedName>
</protein>
<dbReference type="Pfam" id="PF03629">
    <property type="entry name" value="SASA"/>
    <property type="match status" value="1"/>
</dbReference>
<accession>A0AAQ3TMF4</accession>
<evidence type="ECO:0000256" key="1">
    <source>
        <dbReference type="ARBA" id="ARBA00022801"/>
    </source>
</evidence>
<dbReference type="SUPFAM" id="SSF52266">
    <property type="entry name" value="SGNH hydrolase"/>
    <property type="match status" value="1"/>
</dbReference>
<evidence type="ECO:0000256" key="2">
    <source>
        <dbReference type="SAM" id="SignalP"/>
    </source>
</evidence>
<keyword evidence="2" id="KW-0732">Signal</keyword>
<sequence>MAMLQPVLPFLLLLLLPAASASGRPGGRRTMVFILAGQSNMSGRGGATNGTWDGVVPSECAPSPRILRLSPALRWEEAREPLHDGIDVGNTVGIGPGMPFAHAVLAACGSKAGGADVHLGLVPCAQGGTPIANWSRGTELYDRMVTRARAALAESSATGGGELAALLWYQGEADTMRRDDAERYQGRMEALVRDVRCDLGQPDLLVIQVGIATAQYNGKFLDRVREAQKAVRLPNVKYVDAMGLPIASDHTHLTTQAQIQLGNMLGKSYIETL</sequence>
<keyword evidence="5" id="KW-1185">Reference proteome</keyword>
<evidence type="ECO:0000313" key="5">
    <source>
        <dbReference type="Proteomes" id="UP001341281"/>
    </source>
</evidence>
<keyword evidence="1" id="KW-0378">Hydrolase</keyword>
<dbReference type="InterPro" id="IPR036514">
    <property type="entry name" value="SGNH_hydro_sf"/>
</dbReference>
<dbReference type="InterPro" id="IPR005181">
    <property type="entry name" value="SASA"/>
</dbReference>
<proteinExistence type="predicted"/>
<dbReference type="Gene3D" id="3.40.50.1110">
    <property type="entry name" value="SGNH hydrolase"/>
    <property type="match status" value="1"/>
</dbReference>